<dbReference type="Proteomes" id="UP001165306">
    <property type="component" value="Unassembled WGS sequence"/>
</dbReference>
<keyword evidence="2" id="KW-1185">Reference proteome</keyword>
<proteinExistence type="predicted"/>
<protein>
    <submittedName>
        <fullName evidence="1">Uncharacterized protein</fullName>
    </submittedName>
</protein>
<dbReference type="SUPFAM" id="SSF69118">
    <property type="entry name" value="AhpD-like"/>
    <property type="match status" value="1"/>
</dbReference>
<accession>A0AA41W9S2</accession>
<dbReference type="EMBL" id="JAMSLR010000001">
    <property type="protein sequence ID" value="MCM8747972.1"/>
    <property type="molecule type" value="Genomic_DNA"/>
</dbReference>
<evidence type="ECO:0000313" key="1">
    <source>
        <dbReference type="EMBL" id="MCM8747972.1"/>
    </source>
</evidence>
<evidence type="ECO:0000313" key="2">
    <source>
        <dbReference type="Proteomes" id="UP001165306"/>
    </source>
</evidence>
<dbReference type="Gene3D" id="1.20.1290.10">
    <property type="entry name" value="AhpD-like"/>
    <property type="match status" value="1"/>
</dbReference>
<dbReference type="InterPro" id="IPR029032">
    <property type="entry name" value="AhpD-like"/>
</dbReference>
<dbReference type="AlphaFoldDB" id="A0AA41W9S2"/>
<reference evidence="1" key="1">
    <citation type="submission" date="2022-06" db="EMBL/GenBank/DDBJ databases">
        <title>CFH 74404 Thermomicrobiaceae sp.</title>
        <authorList>
            <person name="Ming H."/>
            <person name="Li W.-J."/>
            <person name="Zhao Z."/>
        </authorList>
    </citation>
    <scope>NUCLEOTIDE SEQUENCE</scope>
    <source>
        <strain evidence="1">CFH 74404</strain>
    </source>
</reference>
<dbReference type="RefSeq" id="WP_284055751.1">
    <property type="nucleotide sequence ID" value="NZ_JAMSLR010000001.1"/>
</dbReference>
<name>A0AA41W9S2_9BACT</name>
<comment type="caution">
    <text evidence="1">The sequence shown here is derived from an EMBL/GenBank/DDBJ whole genome shotgun (WGS) entry which is preliminary data.</text>
</comment>
<sequence length="60" mass="7006">MNDELFERLRHHFTEAQIVELAAICAWENYRARFNRVLDIEPHGFYRVGDSSRGEGGHST</sequence>
<organism evidence="1 2">
    <name type="scientific">Thermalbibacter longus</name>
    <dbReference type="NCBI Taxonomy" id="2951981"/>
    <lineage>
        <taxon>Bacteria</taxon>
        <taxon>Pseudomonadati</taxon>
        <taxon>Thermomicrobiota</taxon>
        <taxon>Thermomicrobia</taxon>
        <taxon>Thermomicrobiales</taxon>
        <taxon>Thermomicrobiaceae</taxon>
        <taxon>Thermalbibacter</taxon>
    </lineage>
</organism>
<gene>
    <name evidence="1" type="ORF">NET02_02300</name>
</gene>